<evidence type="ECO:0000313" key="2">
    <source>
        <dbReference type="Proteomes" id="UP001295440"/>
    </source>
</evidence>
<reference evidence="1" key="1">
    <citation type="submission" date="2022-02" db="EMBL/GenBank/DDBJ databases">
        <authorList>
            <person name="Deutsch MARIE S."/>
        </authorList>
    </citation>
    <scope>NUCLEOTIDE SEQUENCE</scope>
    <source>
        <strain evidence="1">CIRM-BIA865</strain>
    </source>
</reference>
<sequence length="53" mass="6329">MLVLERIKKGMESIDQDLLIYGLNDVREYWVRLYQIVSFDMILPSVCFNSFNI</sequence>
<gene>
    <name evidence="1" type="ORF">LDD865_0059</name>
</gene>
<organism evidence="1 2">
    <name type="scientific">Lactobacillus delbrueckii subsp. delbrueckii</name>
    <dbReference type="NCBI Taxonomy" id="83684"/>
    <lineage>
        <taxon>Bacteria</taxon>
        <taxon>Bacillati</taxon>
        <taxon>Bacillota</taxon>
        <taxon>Bacilli</taxon>
        <taxon>Lactobacillales</taxon>
        <taxon>Lactobacillaceae</taxon>
        <taxon>Lactobacillus</taxon>
    </lineage>
</organism>
<protein>
    <recommendedName>
        <fullName evidence="3">Transposase</fullName>
    </recommendedName>
</protein>
<evidence type="ECO:0000313" key="1">
    <source>
        <dbReference type="EMBL" id="CAH1705223.1"/>
    </source>
</evidence>
<proteinExistence type="predicted"/>
<dbReference type="EMBL" id="OV915080">
    <property type="protein sequence ID" value="CAH1705223.1"/>
    <property type="molecule type" value="Genomic_DNA"/>
</dbReference>
<dbReference type="Proteomes" id="UP001295440">
    <property type="component" value="Chromosome"/>
</dbReference>
<evidence type="ECO:0008006" key="3">
    <source>
        <dbReference type="Google" id="ProtNLM"/>
    </source>
</evidence>
<name>A0AAU9QYT7_9LACO</name>
<dbReference type="AlphaFoldDB" id="A0AAU9QYT7"/>
<accession>A0AAU9QYT7</accession>